<feature type="compositionally biased region" description="Low complexity" evidence="4">
    <location>
        <begin position="422"/>
        <end position="435"/>
    </location>
</feature>
<evidence type="ECO:0000313" key="5">
    <source>
        <dbReference type="EMBL" id="KAI9278469.1"/>
    </source>
</evidence>
<reference evidence="5" key="1">
    <citation type="journal article" date="2022" name="IScience">
        <title>Evolution of zygomycete secretomes and the origins of terrestrial fungal ecologies.</title>
        <authorList>
            <person name="Chang Y."/>
            <person name="Wang Y."/>
            <person name="Mondo S."/>
            <person name="Ahrendt S."/>
            <person name="Andreopoulos W."/>
            <person name="Barry K."/>
            <person name="Beard J."/>
            <person name="Benny G.L."/>
            <person name="Blankenship S."/>
            <person name="Bonito G."/>
            <person name="Cuomo C."/>
            <person name="Desiro A."/>
            <person name="Gervers K.A."/>
            <person name="Hundley H."/>
            <person name="Kuo A."/>
            <person name="LaButti K."/>
            <person name="Lang B.F."/>
            <person name="Lipzen A."/>
            <person name="O'Donnell K."/>
            <person name="Pangilinan J."/>
            <person name="Reynolds N."/>
            <person name="Sandor L."/>
            <person name="Smith M.E."/>
            <person name="Tsang A."/>
            <person name="Grigoriev I.V."/>
            <person name="Stajich J.E."/>
            <person name="Spatafora J.W."/>
        </authorList>
    </citation>
    <scope>NUCLEOTIDE SEQUENCE</scope>
    <source>
        <strain evidence="5">RSA 2281</strain>
    </source>
</reference>
<feature type="region of interest" description="Disordered" evidence="4">
    <location>
        <begin position="416"/>
        <end position="439"/>
    </location>
</feature>
<reference evidence="5" key="2">
    <citation type="submission" date="2023-02" db="EMBL/GenBank/DDBJ databases">
        <authorList>
            <consortium name="DOE Joint Genome Institute"/>
            <person name="Mondo S.J."/>
            <person name="Chang Y."/>
            <person name="Wang Y."/>
            <person name="Ahrendt S."/>
            <person name="Andreopoulos W."/>
            <person name="Barry K."/>
            <person name="Beard J."/>
            <person name="Benny G.L."/>
            <person name="Blankenship S."/>
            <person name="Bonito G."/>
            <person name="Cuomo C."/>
            <person name="Desiro A."/>
            <person name="Gervers K.A."/>
            <person name="Hundley H."/>
            <person name="Kuo A."/>
            <person name="LaButti K."/>
            <person name="Lang B.F."/>
            <person name="Lipzen A."/>
            <person name="O'Donnell K."/>
            <person name="Pangilinan J."/>
            <person name="Reynolds N."/>
            <person name="Sandor L."/>
            <person name="Smith M.W."/>
            <person name="Tsang A."/>
            <person name="Grigoriev I.V."/>
            <person name="Stajich J.E."/>
            <person name="Spatafora J.W."/>
        </authorList>
    </citation>
    <scope>NUCLEOTIDE SEQUENCE</scope>
    <source>
        <strain evidence="5">RSA 2281</strain>
    </source>
</reference>
<dbReference type="Gene3D" id="1.25.40.20">
    <property type="entry name" value="Ankyrin repeat-containing domain"/>
    <property type="match status" value="1"/>
</dbReference>
<evidence type="ECO:0000256" key="3">
    <source>
        <dbReference type="PROSITE-ProRule" id="PRU00023"/>
    </source>
</evidence>
<keyword evidence="6" id="KW-1185">Reference proteome</keyword>
<feature type="compositionally biased region" description="Acidic residues" evidence="4">
    <location>
        <begin position="157"/>
        <end position="166"/>
    </location>
</feature>
<feature type="region of interest" description="Disordered" evidence="4">
    <location>
        <begin position="147"/>
        <end position="174"/>
    </location>
</feature>
<protein>
    <submittedName>
        <fullName evidence="5">Ankyrin repeat-containing domain protein</fullName>
    </submittedName>
</protein>
<dbReference type="PROSITE" id="PS50297">
    <property type="entry name" value="ANK_REP_REGION"/>
    <property type="match status" value="1"/>
</dbReference>
<dbReference type="PROSITE" id="PS50088">
    <property type="entry name" value="ANK_REPEAT"/>
    <property type="match status" value="1"/>
</dbReference>
<name>A0AAD5KQ84_9FUNG</name>
<dbReference type="Proteomes" id="UP001209540">
    <property type="component" value="Unassembled WGS sequence"/>
</dbReference>
<dbReference type="InterPro" id="IPR036770">
    <property type="entry name" value="Ankyrin_rpt-contain_sf"/>
</dbReference>
<dbReference type="SMART" id="SM00248">
    <property type="entry name" value="ANK"/>
    <property type="match status" value="4"/>
</dbReference>
<dbReference type="SUPFAM" id="SSF48403">
    <property type="entry name" value="Ankyrin repeat"/>
    <property type="match status" value="1"/>
</dbReference>
<dbReference type="PANTHER" id="PTHR24198:SF165">
    <property type="entry name" value="ANKYRIN REPEAT-CONTAINING PROTEIN-RELATED"/>
    <property type="match status" value="1"/>
</dbReference>
<feature type="compositionally biased region" description="Polar residues" evidence="4">
    <location>
        <begin position="80"/>
        <end position="104"/>
    </location>
</feature>
<evidence type="ECO:0000256" key="2">
    <source>
        <dbReference type="ARBA" id="ARBA00023043"/>
    </source>
</evidence>
<keyword evidence="1" id="KW-0677">Repeat</keyword>
<keyword evidence="2 3" id="KW-0040">ANK repeat</keyword>
<dbReference type="AlphaFoldDB" id="A0AAD5KQ84"/>
<proteinExistence type="predicted"/>
<feature type="repeat" description="ANK" evidence="3">
    <location>
        <begin position="272"/>
        <end position="307"/>
    </location>
</feature>
<dbReference type="Pfam" id="PF12796">
    <property type="entry name" value="Ank_2"/>
    <property type="match status" value="1"/>
</dbReference>
<sequence length="599" mass="67458">MSIQPPSPTAILQSHQQEAIDCVGVDLNDKSRRSYQGSEELRKFISSSGVENGRGSNNTMVRLVAQEEQQQQHQEQHQEPSNQSYEMTPSNPFGTTSTALSDSNNDSLRFDISLELPILDDNMTALMWKSAQTGDLSNLQYAIQSGCTVRSSSSDDPHEEEEEEDASNNQNNDTMMDRIQLVNQRNPENECTLLYTVIVSNDSNNNKYHPNKNEYPLLPMMEFLLDHGADPTAQNVYNVQAIHAVAIHCQEPLAPIELLLKHQVDPNARDGDGWTPMHYVSRFYHSDPRDILQRLEQYGANVNAMDVTQKSPLFPLLANSDYASTLDWFIHSAKADVGIQGEFLDQSTRRTTKGTILLQAAKYARRQCLAVLTNSAVAMETFRIAMTQEELNQATLFVRQQLDKVTDLLTRKEEGYLEDGRSSSSSCASSSSSSSIGDKSTLEKAYEDLDAMATMLEDLRRVLEEDKTSTLAAEIYLERTGQQLLPRRQSLLGSFRKKARQQHQQQQQLIQQVHQSSLQKPPMAKMKNISPRLLQDFSVMSTASLGSLVSSLTLDKENYHEGLTTHPPTMERRTSLLKRVSNMLMRQQKEDPITSHQVA</sequence>
<organism evidence="5 6">
    <name type="scientific">Phascolomyces articulosus</name>
    <dbReference type="NCBI Taxonomy" id="60185"/>
    <lineage>
        <taxon>Eukaryota</taxon>
        <taxon>Fungi</taxon>
        <taxon>Fungi incertae sedis</taxon>
        <taxon>Mucoromycota</taxon>
        <taxon>Mucoromycotina</taxon>
        <taxon>Mucoromycetes</taxon>
        <taxon>Mucorales</taxon>
        <taxon>Lichtheimiaceae</taxon>
        <taxon>Phascolomyces</taxon>
    </lineage>
</organism>
<dbReference type="PANTHER" id="PTHR24198">
    <property type="entry name" value="ANKYRIN REPEAT AND PROTEIN KINASE DOMAIN-CONTAINING PROTEIN"/>
    <property type="match status" value="1"/>
</dbReference>
<feature type="region of interest" description="Disordered" evidence="4">
    <location>
        <begin position="67"/>
        <end position="104"/>
    </location>
</feature>
<dbReference type="EMBL" id="JAIXMP010000001">
    <property type="protein sequence ID" value="KAI9278469.1"/>
    <property type="molecule type" value="Genomic_DNA"/>
</dbReference>
<evidence type="ECO:0000256" key="1">
    <source>
        <dbReference type="ARBA" id="ARBA00022737"/>
    </source>
</evidence>
<evidence type="ECO:0000313" key="6">
    <source>
        <dbReference type="Proteomes" id="UP001209540"/>
    </source>
</evidence>
<evidence type="ECO:0000256" key="4">
    <source>
        <dbReference type="SAM" id="MobiDB-lite"/>
    </source>
</evidence>
<gene>
    <name evidence="5" type="ORF">BDA99DRAFT_7642</name>
</gene>
<dbReference type="InterPro" id="IPR002110">
    <property type="entry name" value="Ankyrin_rpt"/>
</dbReference>
<comment type="caution">
    <text evidence="5">The sequence shown here is derived from an EMBL/GenBank/DDBJ whole genome shotgun (WGS) entry which is preliminary data.</text>
</comment>
<accession>A0AAD5KQ84</accession>